<dbReference type="GO" id="GO:0043418">
    <property type="term" value="P:homocysteine catabolic process"/>
    <property type="evidence" value="ECO:0007669"/>
    <property type="project" value="TreeGrafter"/>
</dbReference>
<evidence type="ECO:0000256" key="3">
    <source>
        <dbReference type="ARBA" id="ARBA00022807"/>
    </source>
</evidence>
<evidence type="ECO:0000256" key="2">
    <source>
        <dbReference type="ARBA" id="ARBA00022801"/>
    </source>
</evidence>
<dbReference type="PIRSF" id="PIRSF005700">
    <property type="entry name" value="PepC"/>
    <property type="match status" value="1"/>
</dbReference>
<feature type="active site" evidence="5">
    <location>
        <position position="363"/>
    </location>
</feature>
<feature type="active site" evidence="5">
    <location>
        <position position="384"/>
    </location>
</feature>
<dbReference type="PROSITE" id="PS00139">
    <property type="entry name" value="THIOL_PROTEASE_CYS"/>
    <property type="match status" value="1"/>
</dbReference>
<protein>
    <recommendedName>
        <fullName evidence="4">Aminopeptidase</fullName>
    </recommendedName>
</protein>
<comment type="similarity">
    <text evidence="4">Belongs to the peptidase C1 family.</text>
</comment>
<comment type="caution">
    <text evidence="6">The sequence shown here is derived from an EMBL/GenBank/DDBJ whole genome shotgun (WGS) entry which is preliminary data.</text>
</comment>
<dbReference type="RefSeq" id="WP_246104517.1">
    <property type="nucleotide sequence ID" value="NZ_VIVQ01000001.1"/>
</dbReference>
<dbReference type="Gene3D" id="3.90.70.10">
    <property type="entry name" value="Cysteine proteinases"/>
    <property type="match status" value="1"/>
</dbReference>
<evidence type="ECO:0000313" key="6">
    <source>
        <dbReference type="EMBL" id="TWE12827.1"/>
    </source>
</evidence>
<dbReference type="PROSITE" id="PS00639">
    <property type="entry name" value="THIOL_PROTEASE_HIS"/>
    <property type="match status" value="1"/>
</dbReference>
<dbReference type="InterPro" id="IPR038765">
    <property type="entry name" value="Papain-like_cys_pep_sf"/>
</dbReference>
<keyword evidence="1 4" id="KW-0645">Protease</keyword>
<dbReference type="Pfam" id="PF03051">
    <property type="entry name" value="Peptidase_C1_2"/>
    <property type="match status" value="1"/>
</dbReference>
<keyword evidence="7" id="KW-1185">Reference proteome</keyword>
<dbReference type="PANTHER" id="PTHR10363">
    <property type="entry name" value="BLEOMYCIN HYDROLASE"/>
    <property type="match status" value="1"/>
</dbReference>
<evidence type="ECO:0000256" key="1">
    <source>
        <dbReference type="ARBA" id="ARBA00022670"/>
    </source>
</evidence>
<evidence type="ECO:0000313" key="7">
    <source>
        <dbReference type="Proteomes" id="UP000318297"/>
    </source>
</evidence>
<dbReference type="GO" id="GO:0070005">
    <property type="term" value="F:cysteine-type aminopeptidase activity"/>
    <property type="evidence" value="ECO:0007669"/>
    <property type="project" value="InterPro"/>
</dbReference>
<dbReference type="EMBL" id="VIVQ01000001">
    <property type="protein sequence ID" value="TWE12827.1"/>
    <property type="molecule type" value="Genomic_DNA"/>
</dbReference>
<dbReference type="CDD" id="cd00585">
    <property type="entry name" value="Peptidase_C1B"/>
    <property type="match status" value="1"/>
</dbReference>
<evidence type="ECO:0000256" key="4">
    <source>
        <dbReference type="PIRNR" id="PIRNR005700"/>
    </source>
</evidence>
<dbReference type="InterPro" id="IPR000169">
    <property type="entry name" value="Pept_cys_AS"/>
</dbReference>
<keyword evidence="4" id="KW-0031">Aminopeptidase</keyword>
<dbReference type="Proteomes" id="UP000318297">
    <property type="component" value="Unassembled WGS sequence"/>
</dbReference>
<keyword evidence="3 4" id="KW-0788">Thiol protease</keyword>
<dbReference type="PANTHER" id="PTHR10363:SF2">
    <property type="entry name" value="BLEOMYCIN HYDROLASE"/>
    <property type="match status" value="1"/>
</dbReference>
<dbReference type="InterPro" id="IPR025660">
    <property type="entry name" value="Pept_his_AS"/>
</dbReference>
<proteinExistence type="inferred from homology"/>
<organism evidence="6 7">
    <name type="scientific">Rudaeicoccus suwonensis</name>
    <dbReference type="NCBI Taxonomy" id="657409"/>
    <lineage>
        <taxon>Bacteria</taxon>
        <taxon>Bacillati</taxon>
        <taxon>Actinomycetota</taxon>
        <taxon>Actinomycetes</taxon>
        <taxon>Micrococcales</taxon>
        <taxon>Dermacoccaceae</taxon>
        <taxon>Rudaeicoccus</taxon>
    </lineage>
</organism>
<dbReference type="GO" id="GO:0009636">
    <property type="term" value="P:response to toxic substance"/>
    <property type="evidence" value="ECO:0007669"/>
    <property type="project" value="TreeGrafter"/>
</dbReference>
<accession>A0A561EB61</accession>
<dbReference type="InterPro" id="IPR004134">
    <property type="entry name" value="Peptidase_C1B"/>
</dbReference>
<evidence type="ECO:0000256" key="5">
    <source>
        <dbReference type="PIRSR" id="PIRSR005700-1"/>
    </source>
</evidence>
<name>A0A561EB61_9MICO</name>
<dbReference type="GO" id="GO:0005737">
    <property type="term" value="C:cytoplasm"/>
    <property type="evidence" value="ECO:0007669"/>
    <property type="project" value="TreeGrafter"/>
</dbReference>
<sequence length="442" mass="50087">MANMTHSLTEQDVELLKKDFDSRPVNRIVQNAVTQTAVADVALDREILTSIDTSMSHRLDSWSVTNQKKSGRCWMFAGLNLLRPGAMKRLGLKEFEFSQNHLLFWDKLERCNYFLESMAQLSDRPTDDRTLGFVMQDVMGDGGQWNMFAALVKKHGLVPKTVMPESHSSSETAPMNSHLRSLLREAARDVRSAGSPEDVEQVRSRTMAAAYRILAIHLGTPPERFEWQWTDDSGEFHRAGMMSPLEFAERYLTIDVDDYVCLVDDPRPSSPRGRTFTVDQLGNIVGGDPVRYLNVQADELRKLAAEAIVDGEPVWFGCDVGKMMQRNAGVWDAELYDFAGIYDTAFSLDKAARLEYHETLMTHAMLLTGVDLDGDMPRKWRVENSWGDEHADKGFYTMNDSWFGEYVFEIAARRDKLSPRLRDALDAEPIVLPAWDPMGSLA</sequence>
<dbReference type="SUPFAM" id="SSF54001">
    <property type="entry name" value="Cysteine proteinases"/>
    <property type="match status" value="1"/>
</dbReference>
<keyword evidence="2 4" id="KW-0378">Hydrolase</keyword>
<dbReference type="GO" id="GO:0006508">
    <property type="term" value="P:proteolysis"/>
    <property type="evidence" value="ECO:0007669"/>
    <property type="project" value="UniProtKB-KW"/>
</dbReference>
<gene>
    <name evidence="6" type="ORF">BKA23_1647</name>
</gene>
<dbReference type="AlphaFoldDB" id="A0A561EB61"/>
<feature type="active site" evidence="5">
    <location>
        <position position="73"/>
    </location>
</feature>
<reference evidence="6 7" key="1">
    <citation type="submission" date="2019-06" db="EMBL/GenBank/DDBJ databases">
        <title>Sequencing the genomes of 1000 actinobacteria strains.</title>
        <authorList>
            <person name="Klenk H.-P."/>
        </authorList>
    </citation>
    <scope>NUCLEOTIDE SEQUENCE [LARGE SCALE GENOMIC DNA]</scope>
    <source>
        <strain evidence="6 7">DSM 19560</strain>
    </source>
</reference>